<feature type="chain" id="PRO_5042012185" description="Ribosome maturation factor RimP N-terminal domain-containing protein" evidence="1">
    <location>
        <begin position="20"/>
        <end position="230"/>
    </location>
</feature>
<keyword evidence="3" id="KW-1185">Reference proteome</keyword>
<keyword evidence="1" id="KW-0732">Signal</keyword>
<evidence type="ECO:0008006" key="4">
    <source>
        <dbReference type="Google" id="ProtNLM"/>
    </source>
</evidence>
<sequence length="230" mass="25230">MRNASLILSFAALCPYIGAWAPGLHRLSLQHSSRRFPSTAVLLEALPSGYEDIGTQIIQEAGASCGMKSLEDLDIEWKAGRVIVTVRGKVYVSNPDKSAESDEEGEEDYEEVIPEAVSGVDITQLARAINFAMGENEIGNAIAETHEIEVTTPGASDELSGIMFEAYKGFDVICRFEDPKKKMVTEIAGRLHDRTDETTVINIKGRMKTIQNESIESIKLPKAKKEKGVK</sequence>
<name>A0AAD2FY93_9STRA</name>
<reference evidence="2" key="1">
    <citation type="submission" date="2023-08" db="EMBL/GenBank/DDBJ databases">
        <authorList>
            <person name="Audoor S."/>
            <person name="Bilcke G."/>
        </authorList>
    </citation>
    <scope>NUCLEOTIDE SEQUENCE</scope>
</reference>
<dbReference type="Proteomes" id="UP001295423">
    <property type="component" value="Unassembled WGS sequence"/>
</dbReference>
<feature type="signal peptide" evidence="1">
    <location>
        <begin position="1"/>
        <end position="19"/>
    </location>
</feature>
<proteinExistence type="predicted"/>
<gene>
    <name evidence="2" type="ORF">CYCCA115_LOCUS15615</name>
</gene>
<protein>
    <recommendedName>
        <fullName evidence="4">Ribosome maturation factor RimP N-terminal domain-containing protein</fullName>
    </recommendedName>
</protein>
<organism evidence="2 3">
    <name type="scientific">Cylindrotheca closterium</name>
    <dbReference type="NCBI Taxonomy" id="2856"/>
    <lineage>
        <taxon>Eukaryota</taxon>
        <taxon>Sar</taxon>
        <taxon>Stramenopiles</taxon>
        <taxon>Ochrophyta</taxon>
        <taxon>Bacillariophyta</taxon>
        <taxon>Bacillariophyceae</taxon>
        <taxon>Bacillariophycidae</taxon>
        <taxon>Bacillariales</taxon>
        <taxon>Bacillariaceae</taxon>
        <taxon>Cylindrotheca</taxon>
    </lineage>
</organism>
<dbReference type="EMBL" id="CAKOGP040001881">
    <property type="protein sequence ID" value="CAJ1955163.1"/>
    <property type="molecule type" value="Genomic_DNA"/>
</dbReference>
<accession>A0AAD2FY93</accession>
<dbReference type="AlphaFoldDB" id="A0AAD2FY93"/>
<comment type="caution">
    <text evidence="2">The sequence shown here is derived from an EMBL/GenBank/DDBJ whole genome shotgun (WGS) entry which is preliminary data.</text>
</comment>
<evidence type="ECO:0000313" key="2">
    <source>
        <dbReference type="EMBL" id="CAJ1955163.1"/>
    </source>
</evidence>
<evidence type="ECO:0000256" key="1">
    <source>
        <dbReference type="SAM" id="SignalP"/>
    </source>
</evidence>
<evidence type="ECO:0000313" key="3">
    <source>
        <dbReference type="Proteomes" id="UP001295423"/>
    </source>
</evidence>